<dbReference type="RefSeq" id="WP_366548069.1">
    <property type="nucleotide sequence ID" value="NZ_MXMT01000016.1"/>
</dbReference>
<reference evidence="1" key="1">
    <citation type="submission" date="2018-10" db="EMBL/GenBank/DDBJ databases">
        <authorList>
            <consortium name="PulseNet: The National Subtyping Network for Foodborne Disease Surveillance"/>
            <person name="Tarr C.L."/>
            <person name="Trees E."/>
            <person name="Katz L.S."/>
            <person name="Carleton-Romer H.A."/>
            <person name="Stroika S."/>
            <person name="Kucerova Z."/>
            <person name="Roache K.F."/>
            <person name="Sabol A.L."/>
            <person name="Besser J."/>
            <person name="Gerner-Smidt P."/>
        </authorList>
    </citation>
    <scope>NUCLEOTIDE SEQUENCE [LARGE SCALE GENOMIC DNA]</scope>
    <source>
        <strain evidence="1">PNUSAS038541</strain>
    </source>
</reference>
<sequence>MRTFAWVPRPGMGIKTKPSVRVVKFGDGYEQRSQGGLNSQLRSFTPTFRVINEELPYLLAFFNEHGAHKAFLWRPPAVNRTIKVVCREWDVKAQNLYADVSCQFDEVVA</sequence>
<dbReference type="EMBL" id="RVIJ01000058">
    <property type="protein sequence ID" value="MLW03708.1"/>
    <property type="molecule type" value="Genomic_DNA"/>
</dbReference>
<name>A0A3V9D491_SALER</name>
<protein>
    <submittedName>
        <fullName evidence="1">Phage tail protein</fullName>
    </submittedName>
</protein>
<dbReference type="Proteomes" id="UP000885392">
    <property type="component" value="Unassembled WGS sequence"/>
</dbReference>
<evidence type="ECO:0000313" key="1">
    <source>
        <dbReference type="EMBL" id="MLW03708.1"/>
    </source>
</evidence>
<accession>A0A3V9D491</accession>
<organism evidence="1">
    <name type="scientific">Salmonella enterica</name>
    <name type="common">Salmonella choleraesuis</name>
    <dbReference type="NCBI Taxonomy" id="28901"/>
    <lineage>
        <taxon>Bacteria</taxon>
        <taxon>Pseudomonadati</taxon>
        <taxon>Pseudomonadota</taxon>
        <taxon>Gammaproteobacteria</taxon>
        <taxon>Enterobacterales</taxon>
        <taxon>Enterobacteriaceae</taxon>
        <taxon>Salmonella</taxon>
    </lineage>
</organism>
<dbReference type="AlphaFoldDB" id="A0A3V9D491"/>
<comment type="caution">
    <text evidence="1">The sequence shown here is derived from an EMBL/GenBank/DDBJ whole genome shotgun (WGS) entry which is preliminary data.</text>
</comment>
<dbReference type="InterPro" id="IPR010265">
    <property type="entry name" value="Phage_lambda_TipM"/>
</dbReference>
<dbReference type="Pfam" id="PF05939">
    <property type="entry name" value="Phage_min_tail"/>
    <property type="match status" value="1"/>
</dbReference>
<gene>
    <name evidence="1" type="ORF">EAK82_26810</name>
</gene>
<proteinExistence type="predicted"/>